<accession>A0ABR5MGE4</accession>
<name>A0ABR5MGE4_9BACI</name>
<proteinExistence type="predicted"/>
<evidence type="ECO:0000313" key="2">
    <source>
        <dbReference type="Proteomes" id="UP000037854"/>
    </source>
</evidence>
<reference evidence="1 2" key="1">
    <citation type="submission" date="2015-07" db="EMBL/GenBank/DDBJ databases">
        <title>High-quality draft genome sequence of Oceanobacillus caeni HM6, a bacillus isolated from a human feces.</title>
        <authorList>
            <person name="Kumar J."/>
            <person name="Verma M.K."/>
            <person name="Pandey R."/>
            <person name="Bhambi M."/>
            <person name="Chauhan N."/>
        </authorList>
    </citation>
    <scope>NUCLEOTIDE SEQUENCE [LARGE SCALE GENOMIC DNA]</scope>
    <source>
        <strain evidence="1 2">HM6</strain>
    </source>
</reference>
<dbReference type="Proteomes" id="UP000037854">
    <property type="component" value="Unassembled WGS sequence"/>
</dbReference>
<sequence length="172" mass="20197">MVNKIETFISDISSDIENPVFLPITNSDSVQLVRHTLNENNNDYLEGGISFIYDSEAILVKEMVTTDLLITWQSLIEPILFPQKKKYCVELLDSLYEIQIEEIGEGYTFSIKETYNDSEWISKEIPIKEYNKLVGVGFSEFREYLIKHQFTFSEESVYLSFMEDYEKIKNRL</sequence>
<evidence type="ECO:0000313" key="1">
    <source>
        <dbReference type="EMBL" id="KPH71669.1"/>
    </source>
</evidence>
<gene>
    <name evidence="1" type="ORF">AFL42_14735</name>
</gene>
<dbReference type="EMBL" id="LGTK01000068">
    <property type="protein sequence ID" value="KPH71669.1"/>
    <property type="molecule type" value="Genomic_DNA"/>
</dbReference>
<protein>
    <submittedName>
        <fullName evidence="1">Uncharacterized protein</fullName>
    </submittedName>
</protein>
<organism evidence="1 2">
    <name type="scientific">Oceanobacillus caeni</name>
    <dbReference type="NCBI Taxonomy" id="405946"/>
    <lineage>
        <taxon>Bacteria</taxon>
        <taxon>Bacillati</taxon>
        <taxon>Bacillota</taxon>
        <taxon>Bacilli</taxon>
        <taxon>Bacillales</taxon>
        <taxon>Bacillaceae</taxon>
        <taxon>Oceanobacillus</taxon>
    </lineage>
</organism>
<comment type="caution">
    <text evidence="1">The sequence shown here is derived from an EMBL/GenBank/DDBJ whole genome shotgun (WGS) entry which is preliminary data.</text>
</comment>
<keyword evidence="2" id="KW-1185">Reference proteome</keyword>